<accession>A0ABV9RAA4</accession>
<dbReference type="InterPro" id="IPR023515">
    <property type="entry name" value="Quinolinate_synth_A_type3"/>
</dbReference>
<keyword evidence="7 10" id="KW-0479">Metal-binding</keyword>
<organism evidence="11 12">
    <name type="scientific">Agromyces aurantiacus</name>
    <dbReference type="NCBI Taxonomy" id="165814"/>
    <lineage>
        <taxon>Bacteria</taxon>
        <taxon>Bacillati</taxon>
        <taxon>Actinomycetota</taxon>
        <taxon>Actinomycetes</taxon>
        <taxon>Micrococcales</taxon>
        <taxon>Microbacteriaceae</taxon>
        <taxon>Agromyces</taxon>
    </lineage>
</organism>
<comment type="subcellular location">
    <subcellularLocation>
        <location evidence="10">Cytoplasm</location>
    </subcellularLocation>
</comment>
<feature type="binding site" evidence="10">
    <location>
        <position position="173"/>
    </location>
    <ligand>
        <name>[4Fe-4S] cluster</name>
        <dbReference type="ChEBI" id="CHEBI:49883"/>
    </ligand>
</feature>
<feature type="binding site" evidence="10">
    <location>
        <begin position="214"/>
        <end position="216"/>
    </location>
    <ligand>
        <name>iminosuccinate</name>
        <dbReference type="ChEBI" id="CHEBI:77875"/>
    </ligand>
</feature>
<dbReference type="Proteomes" id="UP001595960">
    <property type="component" value="Unassembled WGS sequence"/>
</dbReference>
<evidence type="ECO:0000256" key="3">
    <source>
        <dbReference type="ARBA" id="ARBA00022485"/>
    </source>
</evidence>
<keyword evidence="12" id="KW-1185">Reference proteome</keyword>
<dbReference type="Gene3D" id="3.40.50.10800">
    <property type="entry name" value="NadA-like"/>
    <property type="match status" value="3"/>
</dbReference>
<keyword evidence="4 10" id="KW-0963">Cytoplasm</keyword>
<evidence type="ECO:0000256" key="4">
    <source>
        <dbReference type="ARBA" id="ARBA00022490"/>
    </source>
</evidence>
<feature type="binding site" evidence="10">
    <location>
        <position position="347"/>
    </location>
    <ligand>
        <name>iminosuccinate</name>
        <dbReference type="ChEBI" id="CHEBI:77875"/>
    </ligand>
</feature>
<proteinExistence type="inferred from homology"/>
<evidence type="ECO:0000313" key="12">
    <source>
        <dbReference type="Proteomes" id="UP001595960"/>
    </source>
</evidence>
<evidence type="ECO:0000256" key="6">
    <source>
        <dbReference type="ARBA" id="ARBA00022679"/>
    </source>
</evidence>
<feature type="binding site" evidence="10">
    <location>
        <position position="394"/>
    </location>
    <ligand>
        <name>[4Fe-4S] cluster</name>
        <dbReference type="ChEBI" id="CHEBI:49883"/>
    </ligand>
</feature>
<dbReference type="PANTHER" id="PTHR30573">
    <property type="entry name" value="QUINOLINATE SYNTHETASE A"/>
    <property type="match status" value="1"/>
</dbReference>
<dbReference type="RefSeq" id="WP_204395150.1">
    <property type="nucleotide sequence ID" value="NZ_JAFBBW010000001.1"/>
</dbReference>
<comment type="pathway">
    <text evidence="1 10">Cofactor biosynthesis; NAD(+) biosynthesis; quinolinate from iminoaspartate: step 1/1.</text>
</comment>
<keyword evidence="8 10" id="KW-0408">Iron</keyword>
<protein>
    <recommendedName>
        <fullName evidence="2 10">Quinolinate synthase</fullName>
        <ecNumber evidence="2 10">2.5.1.72</ecNumber>
    </recommendedName>
</protein>
<evidence type="ECO:0000256" key="10">
    <source>
        <dbReference type="HAMAP-Rule" id="MF_00569"/>
    </source>
</evidence>
<keyword evidence="3 10" id="KW-0004">4Fe-4S</keyword>
<evidence type="ECO:0000256" key="7">
    <source>
        <dbReference type="ARBA" id="ARBA00022723"/>
    </source>
</evidence>
<feature type="binding site" evidence="10">
    <location>
        <position position="304"/>
    </location>
    <ligand>
        <name>[4Fe-4S] cluster</name>
        <dbReference type="ChEBI" id="CHEBI:49883"/>
    </ligand>
</feature>
<comment type="catalytic activity">
    <reaction evidence="10">
        <text>iminosuccinate + dihydroxyacetone phosphate = quinolinate + phosphate + 2 H2O + H(+)</text>
        <dbReference type="Rhea" id="RHEA:25888"/>
        <dbReference type="ChEBI" id="CHEBI:15377"/>
        <dbReference type="ChEBI" id="CHEBI:15378"/>
        <dbReference type="ChEBI" id="CHEBI:29959"/>
        <dbReference type="ChEBI" id="CHEBI:43474"/>
        <dbReference type="ChEBI" id="CHEBI:57642"/>
        <dbReference type="ChEBI" id="CHEBI:77875"/>
        <dbReference type="EC" id="2.5.1.72"/>
    </reaction>
</comment>
<feature type="binding site" evidence="10">
    <location>
        <position position="235"/>
    </location>
    <ligand>
        <name>iminosuccinate</name>
        <dbReference type="ChEBI" id="CHEBI:77875"/>
    </ligand>
</feature>
<dbReference type="NCBIfam" id="NF006884">
    <property type="entry name" value="PRK09375.2-5"/>
    <property type="match status" value="1"/>
</dbReference>
<keyword evidence="9 10" id="KW-0411">Iron-sulfur</keyword>
<gene>
    <name evidence="10 11" type="primary">nadA</name>
    <name evidence="11" type="ORF">ACFPER_17775</name>
</gene>
<evidence type="ECO:0000313" key="11">
    <source>
        <dbReference type="EMBL" id="MFC4830648.1"/>
    </source>
</evidence>
<reference evidence="12" key="1">
    <citation type="journal article" date="2019" name="Int. J. Syst. Evol. Microbiol.">
        <title>The Global Catalogue of Microorganisms (GCM) 10K type strain sequencing project: providing services to taxonomists for standard genome sequencing and annotation.</title>
        <authorList>
            <consortium name="The Broad Institute Genomics Platform"/>
            <consortium name="The Broad Institute Genome Sequencing Center for Infectious Disease"/>
            <person name="Wu L."/>
            <person name="Ma J."/>
        </authorList>
    </citation>
    <scope>NUCLEOTIDE SEQUENCE [LARGE SCALE GENOMIC DNA]</scope>
    <source>
        <strain evidence="12">CGMCC 1.12192</strain>
    </source>
</reference>
<comment type="caution">
    <text evidence="11">The sequence shown here is derived from an EMBL/GenBank/DDBJ whole genome shotgun (WGS) entry which is preliminary data.</text>
</comment>
<dbReference type="SUPFAM" id="SSF142754">
    <property type="entry name" value="NadA-like"/>
    <property type="match status" value="1"/>
</dbReference>
<keyword evidence="6 10" id="KW-0808">Transferase</keyword>
<evidence type="ECO:0000256" key="1">
    <source>
        <dbReference type="ARBA" id="ARBA00005065"/>
    </source>
</evidence>
<evidence type="ECO:0000256" key="2">
    <source>
        <dbReference type="ARBA" id="ARBA00012669"/>
    </source>
</evidence>
<dbReference type="GO" id="GO:0016740">
    <property type="term" value="F:transferase activity"/>
    <property type="evidence" value="ECO:0007669"/>
    <property type="project" value="UniProtKB-KW"/>
</dbReference>
<comment type="cofactor">
    <cofactor evidence="10">
        <name>[4Fe-4S] cluster</name>
        <dbReference type="ChEBI" id="CHEBI:49883"/>
    </cofactor>
    <text evidence="10">Binds 1 [4Fe-4S] cluster per subunit.</text>
</comment>
<comment type="similarity">
    <text evidence="10">Belongs to the quinolinate synthase family. Type 3 subfamily.</text>
</comment>
<dbReference type="NCBIfam" id="NF006883">
    <property type="entry name" value="PRK09375.2-4"/>
    <property type="match status" value="1"/>
</dbReference>
<feature type="binding site" evidence="10">
    <location>
        <position position="126"/>
    </location>
    <ligand>
        <name>iminosuccinate</name>
        <dbReference type="ChEBI" id="CHEBI:77875"/>
    </ligand>
</feature>
<feature type="binding site" evidence="10">
    <location>
        <begin position="330"/>
        <end position="332"/>
    </location>
    <ligand>
        <name>iminosuccinate</name>
        <dbReference type="ChEBI" id="CHEBI:77875"/>
    </ligand>
</feature>
<comment type="function">
    <text evidence="10">Catalyzes the condensation of iminoaspartate with dihydroxyacetone phosphate to form quinolinate.</text>
</comment>
<evidence type="ECO:0000256" key="9">
    <source>
        <dbReference type="ARBA" id="ARBA00023014"/>
    </source>
</evidence>
<keyword evidence="5 10" id="KW-0662">Pyridine nucleotide biosynthesis</keyword>
<evidence type="ECO:0000256" key="8">
    <source>
        <dbReference type="ARBA" id="ARBA00023004"/>
    </source>
</evidence>
<dbReference type="Pfam" id="PF02445">
    <property type="entry name" value="NadA"/>
    <property type="match status" value="1"/>
</dbReference>
<evidence type="ECO:0000256" key="5">
    <source>
        <dbReference type="ARBA" id="ARBA00022642"/>
    </source>
</evidence>
<dbReference type="InterPro" id="IPR036094">
    <property type="entry name" value="NadA_sf"/>
</dbReference>
<dbReference type="NCBIfam" id="TIGR00550">
    <property type="entry name" value="nadA"/>
    <property type="match status" value="1"/>
</dbReference>
<dbReference type="PANTHER" id="PTHR30573:SF0">
    <property type="entry name" value="QUINOLINATE SYNTHASE, CHLOROPLASTIC"/>
    <property type="match status" value="1"/>
</dbReference>
<dbReference type="EMBL" id="JBHSJC010000003">
    <property type="protein sequence ID" value="MFC4830648.1"/>
    <property type="molecule type" value="Genomic_DNA"/>
</dbReference>
<dbReference type="HAMAP" id="MF_00569">
    <property type="entry name" value="NadA_type3"/>
    <property type="match status" value="1"/>
</dbReference>
<sequence>MSTTLPVTTPRAVDATRAAASVDRTIRLITTGAARGETCTPDLAKSPWEFDRGPAGYGPGSSMGDVIPTGAPRQGALPEEYRRASAQELDGRIRAAKATLGDRVVVLGHFYQRDEVVQHADFTGDSFQLANAAKTKPDAEAIVFCGVHFMAETADMLSRPDQAVILPNLAAGCSMADMADTSSVEECWEQLAEVYGDLTATDASGRVPVIPVTYMNSSAALKGFVGRNGGIVCTSSNARTVLEWAFERGQRVLFFPDQHLGRNTAKAMGVPLEQMPMWNPRKALGGSTPSELEGARVILWHGFCSVHKRFTVDQIAAARASHPGVQVIVHPECPMEVVDAGDASGSTDFIVKAIQAAPAGSTFAIGTEINLVQRLAAEHPEHEIFCLDPVVCPCSTMYRIHPGYLAWVLEELVAGRVVNRIEVPDDVAEPARVALERMLAAKPPASVPVPAGSTIAAASGAVAAATSAASDVAAERVGA</sequence>
<feature type="binding site" evidence="10">
    <location>
        <position position="109"/>
    </location>
    <ligand>
        <name>iminosuccinate</name>
        <dbReference type="ChEBI" id="CHEBI:77875"/>
    </ligand>
</feature>
<dbReference type="InterPro" id="IPR003473">
    <property type="entry name" value="NadA"/>
</dbReference>
<name>A0ABV9RAA4_9MICO</name>
<dbReference type="EC" id="2.5.1.72" evidence="2 10"/>